<dbReference type="InterPro" id="IPR036249">
    <property type="entry name" value="Thioredoxin-like_sf"/>
</dbReference>
<evidence type="ECO:0000313" key="2">
    <source>
        <dbReference type="Proteomes" id="UP001597368"/>
    </source>
</evidence>
<dbReference type="RefSeq" id="WP_379581957.1">
    <property type="nucleotide sequence ID" value="NZ_JBHUFV010000083.1"/>
</dbReference>
<evidence type="ECO:0000313" key="1">
    <source>
        <dbReference type="EMBL" id="MFD1939568.1"/>
    </source>
</evidence>
<proteinExistence type="predicted"/>
<sequence length="169" mass="17863">MQNIVNSLAVLAFLGTVLALFALSAMLRMIRDLQNATIKAAVATVDHTTPRVVERFGDADGRPTYVLVVTAVCGNCEERALHLARVAHAVPDAHLVLLSATLSCAEWVAGTPVEAVIDAELLGRIAVGATPTLLKYTAGGVEEWRRLAGSDDDLDTMLGVSAADQRGSR</sequence>
<protein>
    <recommendedName>
        <fullName evidence="3">Thioredoxin domain-containing protein</fullName>
    </recommendedName>
</protein>
<dbReference type="Proteomes" id="UP001597368">
    <property type="component" value="Unassembled WGS sequence"/>
</dbReference>
<dbReference type="EMBL" id="JBHUFV010000083">
    <property type="protein sequence ID" value="MFD1939568.1"/>
    <property type="molecule type" value="Genomic_DNA"/>
</dbReference>
<reference evidence="2" key="1">
    <citation type="journal article" date="2019" name="Int. J. Syst. Evol. Microbiol.">
        <title>The Global Catalogue of Microorganisms (GCM) 10K type strain sequencing project: providing services to taxonomists for standard genome sequencing and annotation.</title>
        <authorList>
            <consortium name="The Broad Institute Genomics Platform"/>
            <consortium name="The Broad Institute Genome Sequencing Center for Infectious Disease"/>
            <person name="Wu L."/>
            <person name="Ma J."/>
        </authorList>
    </citation>
    <scope>NUCLEOTIDE SEQUENCE [LARGE SCALE GENOMIC DNA]</scope>
    <source>
        <strain evidence="2">ICMP 6774ER</strain>
    </source>
</reference>
<keyword evidence="2" id="KW-1185">Reference proteome</keyword>
<name>A0ABW4TDY4_9ACTN</name>
<evidence type="ECO:0008006" key="3">
    <source>
        <dbReference type="Google" id="ProtNLM"/>
    </source>
</evidence>
<comment type="caution">
    <text evidence="1">The sequence shown here is derived from an EMBL/GenBank/DDBJ whole genome shotgun (WGS) entry which is preliminary data.</text>
</comment>
<organism evidence="1 2">
    <name type="scientific">Nonomuraea mangrovi</name>
    <dbReference type="NCBI Taxonomy" id="2316207"/>
    <lineage>
        <taxon>Bacteria</taxon>
        <taxon>Bacillati</taxon>
        <taxon>Actinomycetota</taxon>
        <taxon>Actinomycetes</taxon>
        <taxon>Streptosporangiales</taxon>
        <taxon>Streptosporangiaceae</taxon>
        <taxon>Nonomuraea</taxon>
    </lineage>
</organism>
<dbReference type="SUPFAM" id="SSF52833">
    <property type="entry name" value="Thioredoxin-like"/>
    <property type="match status" value="1"/>
</dbReference>
<accession>A0ABW4TDY4</accession>
<gene>
    <name evidence="1" type="ORF">ACFSKW_49715</name>
</gene>